<protein>
    <submittedName>
        <fullName evidence="9">Sugar ABC transporter permease</fullName>
    </submittedName>
</protein>
<evidence type="ECO:0000256" key="3">
    <source>
        <dbReference type="ARBA" id="ARBA00022475"/>
    </source>
</evidence>
<dbReference type="AlphaFoldDB" id="A0A402B3Z3"/>
<feature type="transmembrane region" description="Helical" evidence="7">
    <location>
        <begin position="101"/>
        <end position="123"/>
    </location>
</feature>
<evidence type="ECO:0000259" key="8">
    <source>
        <dbReference type="PROSITE" id="PS50928"/>
    </source>
</evidence>
<dbReference type="InterPro" id="IPR000515">
    <property type="entry name" value="MetI-like"/>
</dbReference>
<gene>
    <name evidence="9" type="ORF">KDA_15680</name>
</gene>
<evidence type="ECO:0000313" key="9">
    <source>
        <dbReference type="EMBL" id="GCE26084.1"/>
    </source>
</evidence>
<evidence type="ECO:0000256" key="5">
    <source>
        <dbReference type="ARBA" id="ARBA00022989"/>
    </source>
</evidence>
<comment type="caution">
    <text evidence="9">The sequence shown here is derived from an EMBL/GenBank/DDBJ whole genome shotgun (WGS) entry which is preliminary data.</text>
</comment>
<dbReference type="SUPFAM" id="SSF161098">
    <property type="entry name" value="MetI-like"/>
    <property type="match status" value="1"/>
</dbReference>
<evidence type="ECO:0000256" key="4">
    <source>
        <dbReference type="ARBA" id="ARBA00022692"/>
    </source>
</evidence>
<feature type="transmembrane region" description="Helical" evidence="7">
    <location>
        <begin position="132"/>
        <end position="154"/>
    </location>
</feature>
<dbReference type="EMBL" id="BIFT01000001">
    <property type="protein sequence ID" value="GCE26084.1"/>
    <property type="molecule type" value="Genomic_DNA"/>
</dbReference>
<feature type="transmembrane region" description="Helical" evidence="7">
    <location>
        <begin position="36"/>
        <end position="58"/>
    </location>
</feature>
<keyword evidence="3" id="KW-1003">Cell membrane</keyword>
<feature type="transmembrane region" description="Helical" evidence="7">
    <location>
        <begin position="266"/>
        <end position="287"/>
    </location>
</feature>
<dbReference type="PROSITE" id="PS50928">
    <property type="entry name" value="ABC_TM1"/>
    <property type="match status" value="1"/>
</dbReference>
<dbReference type="Gene3D" id="1.10.3720.10">
    <property type="entry name" value="MetI-like"/>
    <property type="match status" value="1"/>
</dbReference>
<evidence type="ECO:0000313" key="10">
    <source>
        <dbReference type="Proteomes" id="UP000287171"/>
    </source>
</evidence>
<dbReference type="Proteomes" id="UP000287171">
    <property type="component" value="Unassembled WGS sequence"/>
</dbReference>
<evidence type="ECO:0000256" key="7">
    <source>
        <dbReference type="RuleBase" id="RU363032"/>
    </source>
</evidence>
<dbReference type="GO" id="GO:0005886">
    <property type="term" value="C:plasma membrane"/>
    <property type="evidence" value="ECO:0007669"/>
    <property type="project" value="UniProtKB-SubCell"/>
</dbReference>
<sequence>MLQETVNTETAAIPHVVQTEKAPEEKVSAGNRAFTIILHTLLTIGALIMVSPFIWMLLTSLKDTSQAFSDPPTWIPNPFVWSNYPDSLSALPFNLAYFNSIYIALVVVACQLLTCSMAGYAFARIQFPGRNIIFVLFLATMMIPFQLTIIPIFITMRNLGWLDSHLALIVPPALFSAFGVFLMRQFVMGIPPELEEAAIVDGANRWTIYLRVILPLLRAPLSALGIFSFLGQWNSFFIPLIMLNSSEKFTVPLMLNQFRGQYATEWTMVMAGSVIAVLPVLIVYIIAQRHIIQGIAMTGLKS</sequence>
<feature type="transmembrane region" description="Helical" evidence="7">
    <location>
        <begin position="166"/>
        <end position="187"/>
    </location>
</feature>
<evidence type="ECO:0000256" key="1">
    <source>
        <dbReference type="ARBA" id="ARBA00004651"/>
    </source>
</evidence>
<dbReference type="CDD" id="cd06261">
    <property type="entry name" value="TM_PBP2"/>
    <property type="match status" value="1"/>
</dbReference>
<dbReference type="PANTHER" id="PTHR43744:SF12">
    <property type="entry name" value="ABC TRANSPORTER PERMEASE PROTEIN MG189-RELATED"/>
    <property type="match status" value="1"/>
</dbReference>
<evidence type="ECO:0000256" key="6">
    <source>
        <dbReference type="ARBA" id="ARBA00023136"/>
    </source>
</evidence>
<organism evidence="9 10">
    <name type="scientific">Dictyobacter alpinus</name>
    <dbReference type="NCBI Taxonomy" id="2014873"/>
    <lineage>
        <taxon>Bacteria</taxon>
        <taxon>Bacillati</taxon>
        <taxon>Chloroflexota</taxon>
        <taxon>Ktedonobacteria</taxon>
        <taxon>Ktedonobacterales</taxon>
        <taxon>Dictyobacteraceae</taxon>
        <taxon>Dictyobacter</taxon>
    </lineage>
</organism>
<keyword evidence="6 7" id="KW-0472">Membrane</keyword>
<comment type="similarity">
    <text evidence="7">Belongs to the binding-protein-dependent transport system permease family.</text>
</comment>
<evidence type="ECO:0000256" key="2">
    <source>
        <dbReference type="ARBA" id="ARBA00022448"/>
    </source>
</evidence>
<dbReference type="InterPro" id="IPR035906">
    <property type="entry name" value="MetI-like_sf"/>
</dbReference>
<keyword evidence="5 7" id="KW-1133">Transmembrane helix</keyword>
<comment type="subcellular location">
    <subcellularLocation>
        <location evidence="1 7">Cell membrane</location>
        <topology evidence="1 7">Multi-pass membrane protein</topology>
    </subcellularLocation>
</comment>
<keyword evidence="4 7" id="KW-0812">Transmembrane</keyword>
<keyword evidence="10" id="KW-1185">Reference proteome</keyword>
<dbReference type="OrthoDB" id="9784933at2"/>
<dbReference type="GO" id="GO:0055085">
    <property type="term" value="P:transmembrane transport"/>
    <property type="evidence" value="ECO:0007669"/>
    <property type="project" value="InterPro"/>
</dbReference>
<dbReference type="Pfam" id="PF00528">
    <property type="entry name" value="BPD_transp_1"/>
    <property type="match status" value="1"/>
</dbReference>
<accession>A0A402B3Z3</accession>
<dbReference type="RefSeq" id="WP_126626590.1">
    <property type="nucleotide sequence ID" value="NZ_BIFT01000001.1"/>
</dbReference>
<feature type="domain" description="ABC transmembrane type-1" evidence="8">
    <location>
        <begin position="97"/>
        <end position="287"/>
    </location>
</feature>
<proteinExistence type="inferred from homology"/>
<dbReference type="PANTHER" id="PTHR43744">
    <property type="entry name" value="ABC TRANSPORTER PERMEASE PROTEIN MG189-RELATED-RELATED"/>
    <property type="match status" value="1"/>
</dbReference>
<keyword evidence="2 7" id="KW-0813">Transport</keyword>
<name>A0A402B3Z3_9CHLR</name>
<reference evidence="10" key="1">
    <citation type="submission" date="2018-12" db="EMBL/GenBank/DDBJ databases">
        <title>Tengunoibacter tsumagoiensis gen. nov., sp. nov., Dictyobacter kobayashii sp. nov., D. alpinus sp. nov., and D. joshuensis sp. nov. and description of Dictyobacteraceae fam. nov. within the order Ktedonobacterales isolated from Tengu-no-mugimeshi.</title>
        <authorList>
            <person name="Wang C.M."/>
            <person name="Zheng Y."/>
            <person name="Sakai Y."/>
            <person name="Toyoda A."/>
            <person name="Minakuchi Y."/>
            <person name="Abe K."/>
            <person name="Yokota A."/>
            <person name="Yabe S."/>
        </authorList>
    </citation>
    <scope>NUCLEOTIDE SEQUENCE [LARGE SCALE GENOMIC DNA]</scope>
    <source>
        <strain evidence="10">Uno16</strain>
    </source>
</reference>